<feature type="transmembrane region" description="Helical" evidence="2">
    <location>
        <begin position="249"/>
        <end position="273"/>
    </location>
</feature>
<feature type="transmembrane region" description="Helical" evidence="2">
    <location>
        <begin position="31"/>
        <end position="52"/>
    </location>
</feature>
<sequence length="340" mass="37615">LEMSSATRTLCGQAFGAGQHHMLGIYLQRCWVIVAFCATLLVPLFVFAAPIFKLWGIPGAMIAMIVSCWFLVISQFVYVFGGWCPDTWTGFSFVAFNDLWPAIKLSVSSGVMVWYNAILVLIAGYMKNAEIAISAFSICLNIVSWELMMCLGLQAAASVRVSNELGKGNAKAVKFSIKFILCTSISIGVFFWVLVWHSDIKLLTCSQVMKTLQIMSPNSLFMWHSRSHSTAFNRCSMARVAVGAGWQGLVAFVNVGCYYVIGIPLGLFLGYVTDLQVKGLWIGMICGVGAQTLVLSYITWSANWDDQVGKASERLNKWSLNHSEEDDRDIYTHGENNSVL</sequence>
<dbReference type="GO" id="GO:0042910">
    <property type="term" value="F:xenobiotic transmembrane transporter activity"/>
    <property type="evidence" value="ECO:0007669"/>
    <property type="project" value="InterPro"/>
</dbReference>
<organism evidence="3 4">
    <name type="scientific">Dillenia turbinata</name>
    <dbReference type="NCBI Taxonomy" id="194707"/>
    <lineage>
        <taxon>Eukaryota</taxon>
        <taxon>Viridiplantae</taxon>
        <taxon>Streptophyta</taxon>
        <taxon>Embryophyta</taxon>
        <taxon>Tracheophyta</taxon>
        <taxon>Spermatophyta</taxon>
        <taxon>Magnoliopsida</taxon>
        <taxon>eudicotyledons</taxon>
        <taxon>Gunneridae</taxon>
        <taxon>Pentapetalae</taxon>
        <taxon>Dilleniales</taxon>
        <taxon>Dilleniaceae</taxon>
        <taxon>Dillenia</taxon>
    </lineage>
</organism>
<evidence type="ECO:0000256" key="1">
    <source>
        <dbReference type="ARBA" id="ARBA00010199"/>
    </source>
</evidence>
<keyword evidence="2" id="KW-0812">Transmembrane</keyword>
<feature type="transmembrane region" description="Helical" evidence="2">
    <location>
        <begin position="59"/>
        <end position="83"/>
    </location>
</feature>
<keyword evidence="2" id="KW-0472">Membrane</keyword>
<protein>
    <submittedName>
        <fullName evidence="3">Multi antimicrobial extrusion protein</fullName>
    </submittedName>
</protein>
<feature type="non-terminal residue" evidence="3">
    <location>
        <position position="1"/>
    </location>
</feature>
<dbReference type="InterPro" id="IPR002528">
    <property type="entry name" value="MATE_fam"/>
</dbReference>
<keyword evidence="4" id="KW-1185">Reference proteome</keyword>
<name>A0AAN8WGM2_9MAGN</name>
<dbReference type="Proteomes" id="UP001370490">
    <property type="component" value="Unassembled WGS sequence"/>
</dbReference>
<evidence type="ECO:0000256" key="2">
    <source>
        <dbReference type="SAM" id="Phobius"/>
    </source>
</evidence>
<reference evidence="3 4" key="1">
    <citation type="submission" date="2023-12" db="EMBL/GenBank/DDBJ databases">
        <title>A high-quality genome assembly for Dillenia turbinata (Dilleniales).</title>
        <authorList>
            <person name="Chanderbali A."/>
        </authorList>
    </citation>
    <scope>NUCLEOTIDE SEQUENCE [LARGE SCALE GENOMIC DNA]</scope>
    <source>
        <strain evidence="3">LSX21</strain>
        <tissue evidence="3">Leaf</tissue>
    </source>
</reference>
<feature type="transmembrane region" description="Helical" evidence="2">
    <location>
        <begin position="279"/>
        <end position="300"/>
    </location>
</feature>
<dbReference type="PANTHER" id="PTHR11206">
    <property type="entry name" value="MULTIDRUG RESISTANCE PROTEIN"/>
    <property type="match status" value="1"/>
</dbReference>
<gene>
    <name evidence="3" type="ORF">RJ641_013141</name>
</gene>
<dbReference type="EMBL" id="JBAMMX010000002">
    <property type="protein sequence ID" value="KAK6945597.1"/>
    <property type="molecule type" value="Genomic_DNA"/>
</dbReference>
<keyword evidence="2" id="KW-1133">Transmembrane helix</keyword>
<dbReference type="GO" id="GO:0015297">
    <property type="term" value="F:antiporter activity"/>
    <property type="evidence" value="ECO:0007669"/>
    <property type="project" value="InterPro"/>
</dbReference>
<dbReference type="GO" id="GO:0016020">
    <property type="term" value="C:membrane"/>
    <property type="evidence" value="ECO:0007669"/>
    <property type="project" value="InterPro"/>
</dbReference>
<evidence type="ECO:0000313" key="4">
    <source>
        <dbReference type="Proteomes" id="UP001370490"/>
    </source>
</evidence>
<comment type="caution">
    <text evidence="3">The sequence shown here is derived from an EMBL/GenBank/DDBJ whole genome shotgun (WGS) entry which is preliminary data.</text>
</comment>
<evidence type="ECO:0000313" key="3">
    <source>
        <dbReference type="EMBL" id="KAK6945597.1"/>
    </source>
</evidence>
<proteinExistence type="inferred from homology"/>
<feature type="transmembrane region" description="Helical" evidence="2">
    <location>
        <begin position="175"/>
        <end position="196"/>
    </location>
</feature>
<comment type="similarity">
    <text evidence="1">Belongs to the multi antimicrobial extrusion (MATE) (TC 2.A.66.1) family.</text>
</comment>
<feature type="transmembrane region" description="Helical" evidence="2">
    <location>
        <begin position="103"/>
        <end position="124"/>
    </location>
</feature>
<dbReference type="AlphaFoldDB" id="A0AAN8WGM2"/>
<feature type="transmembrane region" description="Helical" evidence="2">
    <location>
        <begin position="131"/>
        <end position="155"/>
    </location>
</feature>
<dbReference type="Pfam" id="PF01554">
    <property type="entry name" value="MatE"/>
    <property type="match status" value="2"/>
</dbReference>
<accession>A0AAN8WGM2</accession>